<evidence type="ECO:0000313" key="7">
    <source>
        <dbReference type="Proteomes" id="UP000004994"/>
    </source>
</evidence>
<keyword evidence="7" id="KW-1185">Reference proteome</keyword>
<evidence type="ECO:0000256" key="3">
    <source>
        <dbReference type="ARBA" id="ARBA00022833"/>
    </source>
</evidence>
<dbReference type="InParanoid" id="A0A3Q7IHP2"/>
<dbReference type="Pfam" id="PF04434">
    <property type="entry name" value="SWIM"/>
    <property type="match status" value="1"/>
</dbReference>
<evidence type="ECO:0000313" key="6">
    <source>
        <dbReference type="EnsemblPlants" id="Solyc10g052773.1.1"/>
    </source>
</evidence>
<protein>
    <recommendedName>
        <fullName evidence="5">SWIM-type domain-containing protein</fullName>
    </recommendedName>
</protein>
<keyword evidence="1" id="KW-0479">Metal-binding</keyword>
<feature type="domain" description="SWIM-type" evidence="5">
    <location>
        <begin position="518"/>
        <end position="550"/>
    </location>
</feature>
<name>A0A3Q7IHP2_SOLLC</name>
<reference evidence="6" key="2">
    <citation type="submission" date="2019-01" db="UniProtKB">
        <authorList>
            <consortium name="EnsemblPlants"/>
        </authorList>
    </citation>
    <scope>IDENTIFICATION</scope>
    <source>
        <strain evidence="6">cv. Heinz 1706</strain>
    </source>
</reference>
<dbReference type="OMA" id="TCSIEER"/>
<dbReference type="InterPro" id="IPR006564">
    <property type="entry name" value="Znf_PMZ"/>
</dbReference>
<dbReference type="STRING" id="4081.A0A3Q7IHP2"/>
<proteinExistence type="predicted"/>
<evidence type="ECO:0000256" key="1">
    <source>
        <dbReference type="ARBA" id="ARBA00022723"/>
    </source>
</evidence>
<dbReference type="PANTHER" id="PTHR31973">
    <property type="entry name" value="POLYPROTEIN, PUTATIVE-RELATED"/>
    <property type="match status" value="1"/>
</dbReference>
<organism evidence="6">
    <name type="scientific">Solanum lycopersicum</name>
    <name type="common">Tomato</name>
    <name type="synonym">Lycopersicon esculentum</name>
    <dbReference type="NCBI Taxonomy" id="4081"/>
    <lineage>
        <taxon>Eukaryota</taxon>
        <taxon>Viridiplantae</taxon>
        <taxon>Streptophyta</taxon>
        <taxon>Embryophyta</taxon>
        <taxon>Tracheophyta</taxon>
        <taxon>Spermatophyta</taxon>
        <taxon>Magnoliopsida</taxon>
        <taxon>eudicotyledons</taxon>
        <taxon>Gunneridae</taxon>
        <taxon>Pentapetalae</taxon>
        <taxon>asterids</taxon>
        <taxon>lamiids</taxon>
        <taxon>Solanales</taxon>
        <taxon>Solanaceae</taxon>
        <taxon>Solanoideae</taxon>
        <taxon>Solaneae</taxon>
        <taxon>Solanum</taxon>
        <taxon>Solanum subgen. Lycopersicon</taxon>
    </lineage>
</organism>
<sequence>MENVPIFIKHNGVWESNYSFVNFSVNGVLITSGCNFKELVSVIANQLEKDLDTNLIDIKYIVKDGYPPMTVHSDMSVRVYIELKKMNAEFTMYPLCVTFKDKCTAGSCSNVNLATVSSDGIQSENKPDTYLPDVVEMISPVRGTNCNGIQGDDKGIMNNQLDTVEIMNSVHGEDSNGVRGDEEGIINNVDIVEPISSVHGEDWNGMLDDDRGIVLIDNPRHQDVVEGQLYLDKETIVNVMRHYAIRNNFQFRVERSSSTSYCLLCPEENCSWCFKSSSLHKSKLFKIRMFNDVHTCSIEERLQSRLSSAGIIGGMIRNKYADSDSVYSPADIIRDMKKDYGVDLTYMRAWRSKQKALKLLRGNKIESYSKLPSYLHMLTHTNPGSIAELQKSEGGSFLYVFVSLDASIKGWKYCKPIVIVNASLLESAHRGTLIMAYTQDAAVNNYARDQPILHLLEYMTKLVQDWHYANKINALETTTKLGKKYEDIMKENYTTSQRMTVKPSSHYVYTVIDDEKQFEVNLRERTCTCIRFQMDEMPCPHALAVITFKSMDAYQYCSVFYNKDHLLKTYDISTYPVPDESIWDIPREVLEEVVLPSTGKIRPGRPKRLRI</sequence>
<reference evidence="6" key="1">
    <citation type="journal article" date="2012" name="Nature">
        <title>The tomato genome sequence provides insights into fleshy fruit evolution.</title>
        <authorList>
            <consortium name="Tomato Genome Consortium"/>
        </authorList>
    </citation>
    <scope>NUCLEOTIDE SEQUENCE [LARGE SCALE GENOMIC DNA]</scope>
    <source>
        <strain evidence="6">cv. Heinz 1706</strain>
    </source>
</reference>
<keyword evidence="2 4" id="KW-0863">Zinc-finger</keyword>
<accession>A0A3Q7IHP2</accession>
<dbReference type="AlphaFoldDB" id="A0A3Q7IHP2"/>
<dbReference type="Gramene" id="Solyc10g052773.1.1">
    <property type="protein sequence ID" value="Solyc10g052773.1.1"/>
    <property type="gene ID" value="Solyc10g052773.1"/>
</dbReference>
<dbReference type="PROSITE" id="PS50966">
    <property type="entry name" value="ZF_SWIM"/>
    <property type="match status" value="1"/>
</dbReference>
<dbReference type="Pfam" id="PF03108">
    <property type="entry name" value="DBD_Tnp_Mut"/>
    <property type="match status" value="1"/>
</dbReference>
<dbReference type="GO" id="GO:0008270">
    <property type="term" value="F:zinc ion binding"/>
    <property type="evidence" value="ECO:0007669"/>
    <property type="project" value="UniProtKB-KW"/>
</dbReference>
<evidence type="ECO:0000259" key="5">
    <source>
        <dbReference type="PROSITE" id="PS50966"/>
    </source>
</evidence>
<dbReference type="Proteomes" id="UP000004994">
    <property type="component" value="Chromosome 10"/>
</dbReference>
<evidence type="ECO:0000256" key="2">
    <source>
        <dbReference type="ARBA" id="ARBA00022771"/>
    </source>
</evidence>
<dbReference type="InterPro" id="IPR007527">
    <property type="entry name" value="Znf_SWIM"/>
</dbReference>
<dbReference type="SMART" id="SM00575">
    <property type="entry name" value="ZnF_PMZ"/>
    <property type="match status" value="1"/>
</dbReference>
<evidence type="ECO:0000256" key="4">
    <source>
        <dbReference type="PROSITE-ProRule" id="PRU00325"/>
    </source>
</evidence>
<dbReference type="EnsemblPlants" id="Solyc10g052773.1.1">
    <property type="protein sequence ID" value="Solyc10g052773.1.1"/>
    <property type="gene ID" value="Solyc10g052773.1"/>
</dbReference>
<dbReference type="InterPro" id="IPR004332">
    <property type="entry name" value="Transposase_MuDR"/>
</dbReference>
<keyword evidence="3" id="KW-0862">Zinc</keyword>
<dbReference type="PANTHER" id="PTHR31973:SF183">
    <property type="entry name" value="SWIM-TYPE DOMAIN-CONTAINING PROTEIN"/>
    <property type="match status" value="1"/>
</dbReference>